<dbReference type="Pfam" id="PF08447">
    <property type="entry name" value="PAS_3"/>
    <property type="match status" value="1"/>
</dbReference>
<evidence type="ECO:0000256" key="7">
    <source>
        <dbReference type="ARBA" id="ARBA00022741"/>
    </source>
</evidence>
<dbReference type="Pfam" id="PF13426">
    <property type="entry name" value="PAS_9"/>
    <property type="match status" value="1"/>
</dbReference>
<evidence type="ECO:0000256" key="11">
    <source>
        <dbReference type="ARBA" id="ARBA00023012"/>
    </source>
</evidence>
<dbReference type="FunFam" id="3.30.565.10:FF:000006">
    <property type="entry name" value="Sensor histidine kinase WalK"/>
    <property type="match status" value="1"/>
</dbReference>
<evidence type="ECO:0000256" key="10">
    <source>
        <dbReference type="ARBA" id="ARBA00022989"/>
    </source>
</evidence>
<evidence type="ECO:0000256" key="5">
    <source>
        <dbReference type="ARBA" id="ARBA00022679"/>
    </source>
</evidence>
<feature type="domain" description="Histidine kinase" evidence="14">
    <location>
        <begin position="552"/>
        <end position="770"/>
    </location>
</feature>
<dbReference type="PROSITE" id="PS50109">
    <property type="entry name" value="HIS_KIN"/>
    <property type="match status" value="1"/>
</dbReference>
<evidence type="ECO:0000259" key="16">
    <source>
        <dbReference type="PROSITE" id="PS50113"/>
    </source>
</evidence>
<dbReference type="STRING" id="1797989.A3H66_01860"/>
<dbReference type="InterPro" id="IPR005467">
    <property type="entry name" value="His_kinase_dom"/>
</dbReference>
<evidence type="ECO:0000256" key="4">
    <source>
        <dbReference type="ARBA" id="ARBA00022553"/>
    </source>
</evidence>
<proteinExistence type="predicted"/>
<dbReference type="Pfam" id="PF13493">
    <property type="entry name" value="DUF4118"/>
    <property type="match status" value="1"/>
</dbReference>
<evidence type="ECO:0000256" key="6">
    <source>
        <dbReference type="ARBA" id="ARBA00022692"/>
    </source>
</evidence>
<name>A0A1F5SCG6_9BACT</name>
<evidence type="ECO:0000256" key="3">
    <source>
        <dbReference type="ARBA" id="ARBA00012438"/>
    </source>
</evidence>
<dbReference type="GO" id="GO:0005524">
    <property type="term" value="F:ATP binding"/>
    <property type="evidence" value="ECO:0007669"/>
    <property type="project" value="UniProtKB-KW"/>
</dbReference>
<keyword evidence="6 13" id="KW-0812">Transmembrane</keyword>
<dbReference type="SUPFAM" id="SSF47384">
    <property type="entry name" value="Homodimeric domain of signal transducing histidine kinase"/>
    <property type="match status" value="1"/>
</dbReference>
<dbReference type="InterPro" id="IPR036890">
    <property type="entry name" value="HATPase_C_sf"/>
</dbReference>
<evidence type="ECO:0000256" key="13">
    <source>
        <dbReference type="SAM" id="Phobius"/>
    </source>
</evidence>
<evidence type="ECO:0000313" key="18">
    <source>
        <dbReference type="Proteomes" id="UP000178783"/>
    </source>
</evidence>
<dbReference type="AlphaFoldDB" id="A0A1F5SCG6"/>
<dbReference type="InterPro" id="IPR013656">
    <property type="entry name" value="PAS_4"/>
</dbReference>
<dbReference type="Gene3D" id="1.20.120.620">
    <property type="entry name" value="Backbone structure of the membrane domain of e. Coli histidine kinase receptor kdpd"/>
    <property type="match status" value="1"/>
</dbReference>
<keyword evidence="12 13" id="KW-0472">Membrane</keyword>
<dbReference type="SMART" id="SM00387">
    <property type="entry name" value="HATPase_c"/>
    <property type="match status" value="1"/>
</dbReference>
<dbReference type="GO" id="GO:0016020">
    <property type="term" value="C:membrane"/>
    <property type="evidence" value="ECO:0007669"/>
    <property type="project" value="UniProtKB-SubCell"/>
</dbReference>
<evidence type="ECO:0000256" key="1">
    <source>
        <dbReference type="ARBA" id="ARBA00000085"/>
    </source>
</evidence>
<dbReference type="InterPro" id="IPR036097">
    <property type="entry name" value="HisK_dim/P_sf"/>
</dbReference>
<keyword evidence="8" id="KW-0418">Kinase</keyword>
<dbReference type="InterPro" id="IPR025201">
    <property type="entry name" value="KdpD_TM"/>
</dbReference>
<comment type="subcellular location">
    <subcellularLocation>
        <location evidence="2">Membrane</location>
        <topology evidence="2">Multi-pass membrane protein</topology>
    </subcellularLocation>
</comment>
<keyword evidence="4" id="KW-0597">Phosphoprotein</keyword>
<feature type="transmembrane region" description="Helical" evidence="13">
    <location>
        <begin position="117"/>
        <end position="138"/>
    </location>
</feature>
<dbReference type="PRINTS" id="PR00344">
    <property type="entry name" value="BCTRLSENSOR"/>
</dbReference>
<evidence type="ECO:0000256" key="12">
    <source>
        <dbReference type="ARBA" id="ARBA00023136"/>
    </source>
</evidence>
<evidence type="ECO:0000256" key="2">
    <source>
        <dbReference type="ARBA" id="ARBA00004141"/>
    </source>
</evidence>
<dbReference type="SUPFAM" id="SSF55785">
    <property type="entry name" value="PYP-like sensor domain (PAS domain)"/>
    <property type="match status" value="3"/>
</dbReference>
<dbReference type="InterPro" id="IPR003661">
    <property type="entry name" value="HisK_dim/P_dom"/>
</dbReference>
<keyword evidence="7" id="KW-0547">Nucleotide-binding</keyword>
<dbReference type="EC" id="2.7.13.3" evidence="3"/>
<dbReference type="CDD" id="cd00082">
    <property type="entry name" value="HisKA"/>
    <property type="match status" value="1"/>
</dbReference>
<reference evidence="17 18" key="1">
    <citation type="journal article" date="2016" name="Nat. Commun.">
        <title>Thousands of microbial genomes shed light on interconnected biogeochemical processes in an aquifer system.</title>
        <authorList>
            <person name="Anantharaman K."/>
            <person name="Brown C.T."/>
            <person name="Hug L.A."/>
            <person name="Sharon I."/>
            <person name="Castelle C.J."/>
            <person name="Probst A.J."/>
            <person name="Thomas B.C."/>
            <person name="Singh A."/>
            <person name="Wilkins M.J."/>
            <person name="Karaoz U."/>
            <person name="Brodie E.L."/>
            <person name="Williams K.H."/>
            <person name="Hubbard S.S."/>
            <person name="Banfield J.F."/>
        </authorList>
    </citation>
    <scope>NUCLEOTIDE SEQUENCE [LARGE SCALE GENOMIC DNA]</scope>
</reference>
<dbReference type="PROSITE" id="PS50112">
    <property type="entry name" value="PAS"/>
    <property type="match status" value="3"/>
</dbReference>
<organism evidence="17 18">
    <name type="scientific">Candidatus Falkowbacteria bacterium RIFCSPLOWO2_02_FULL_45_21</name>
    <dbReference type="NCBI Taxonomy" id="1797989"/>
    <lineage>
        <taxon>Bacteria</taxon>
        <taxon>Candidatus Falkowiibacteriota</taxon>
    </lineage>
</organism>
<dbReference type="InterPro" id="IPR038318">
    <property type="entry name" value="KdpD_sf"/>
</dbReference>
<dbReference type="Proteomes" id="UP000178783">
    <property type="component" value="Unassembled WGS sequence"/>
</dbReference>
<evidence type="ECO:0000313" key="17">
    <source>
        <dbReference type="EMBL" id="OGF24415.1"/>
    </source>
</evidence>
<dbReference type="Gene3D" id="3.30.450.20">
    <property type="entry name" value="PAS domain"/>
    <property type="match status" value="3"/>
</dbReference>
<evidence type="ECO:0000256" key="8">
    <source>
        <dbReference type="ARBA" id="ARBA00022777"/>
    </source>
</evidence>
<sequence>MKNQNSEANLISNHKKLSSPFHSIIMKKSAAALPLPRLKPPFSYFSALLAVLLVIILQNTLFPDPTLAPFIFFFPAIYLVSFLGGWSPGLLAVVLSALAGNFFFVAPYQSWSFSFEALIATFLFTLSSLILVSLSLYFRSVLANFDGVIGERVKAEADVKRANEEWNRTFDAISDLVFIQDKNFVIVRANRAFAEMIKLNPENIIGKKCYEVLHKSDKHWPSCPFEKTRVDKKVHTGEVFDPKIGRPLLVTTSPIFGPESEFLGSVHIAKDITELKQSEAALSKSEEGMQRAQAIAHLGSWELDLVNNKLAWSNEVYRIFGLEPREFGATYEAFLDAVHPDDRELVHAAYSDSVRQGKDFYEIEHRVVRKLSGEIRIVYEKCQHAKDKSGRIIRSIGMIHDITDRKRMEERLRMEMTKAEALLFSIGDGVVAVDPAGKILFINQAFAELVKKSKDNLLGERLDKIVPMEDGKGRKLPPDSTPVFLALAKGQKISSNIFSPTNYISQNGSLMPLAITATPVILDGAIIGAIAVYRDISKEKAIDQAKTEFVSLASHQLRTPLSSIALSTELLLRGTAGELSSEQKKYLSEAYNSTKIMAELIKVLLNISRIELGTFMVQLEPINLAESLDYLLDELKLQLDSKKLTLRKNYGQPSMIQFDKNILRITIENLITNAIRYTGEGGTIAVSLEEKAEEMIIKIADTGCGIPEKDKDKIFTKLFRAENARLISADGAGLGLYLVKSLLLKVGARIWVESELGKGATFFVAIPVPGLKN</sequence>
<comment type="catalytic activity">
    <reaction evidence="1">
        <text>ATP + protein L-histidine = ADP + protein N-phospho-L-histidine.</text>
        <dbReference type="EC" id="2.7.13.3"/>
    </reaction>
</comment>
<dbReference type="PANTHER" id="PTHR43304">
    <property type="entry name" value="PHYTOCHROME-LIKE PROTEIN CPH1"/>
    <property type="match status" value="1"/>
</dbReference>
<comment type="caution">
    <text evidence="17">The sequence shown here is derived from an EMBL/GenBank/DDBJ whole genome shotgun (WGS) entry which is preliminary data.</text>
</comment>
<dbReference type="GO" id="GO:0000155">
    <property type="term" value="F:phosphorelay sensor kinase activity"/>
    <property type="evidence" value="ECO:0007669"/>
    <property type="project" value="InterPro"/>
</dbReference>
<dbReference type="InterPro" id="IPR013655">
    <property type="entry name" value="PAS_fold_3"/>
</dbReference>
<feature type="transmembrane region" description="Helical" evidence="13">
    <location>
        <begin position="90"/>
        <end position="111"/>
    </location>
</feature>
<dbReference type="Gene3D" id="3.30.565.10">
    <property type="entry name" value="Histidine kinase-like ATPase, C-terminal domain"/>
    <property type="match status" value="1"/>
</dbReference>
<dbReference type="NCBIfam" id="TIGR00229">
    <property type="entry name" value="sensory_box"/>
    <property type="match status" value="3"/>
</dbReference>
<feature type="domain" description="PAC" evidence="16">
    <location>
        <begin position="361"/>
        <end position="414"/>
    </location>
</feature>
<keyword evidence="11" id="KW-0902">Two-component regulatory system</keyword>
<keyword evidence="5" id="KW-0808">Transferase</keyword>
<feature type="domain" description="PAS" evidence="15">
    <location>
        <begin position="162"/>
        <end position="218"/>
    </location>
</feature>
<evidence type="ECO:0000259" key="15">
    <source>
        <dbReference type="PROSITE" id="PS50112"/>
    </source>
</evidence>
<feature type="domain" description="PAS" evidence="15">
    <location>
        <begin position="312"/>
        <end position="357"/>
    </location>
</feature>
<dbReference type="InterPro" id="IPR052162">
    <property type="entry name" value="Sensor_kinase/Photoreceptor"/>
</dbReference>
<dbReference type="InterPro" id="IPR035965">
    <property type="entry name" value="PAS-like_dom_sf"/>
</dbReference>
<dbReference type="Pfam" id="PF00512">
    <property type="entry name" value="HisKA"/>
    <property type="match status" value="1"/>
</dbReference>
<dbReference type="SMART" id="SM00388">
    <property type="entry name" value="HisKA"/>
    <property type="match status" value="1"/>
</dbReference>
<dbReference type="Gene3D" id="1.10.287.130">
    <property type="match status" value="1"/>
</dbReference>
<dbReference type="SMART" id="SM00091">
    <property type="entry name" value="PAS"/>
    <property type="match status" value="3"/>
</dbReference>
<gene>
    <name evidence="17" type="ORF">A3H66_01860</name>
</gene>
<feature type="transmembrane region" description="Helical" evidence="13">
    <location>
        <begin position="42"/>
        <end position="61"/>
    </location>
</feature>
<evidence type="ECO:0000259" key="14">
    <source>
        <dbReference type="PROSITE" id="PS50109"/>
    </source>
</evidence>
<dbReference type="PROSITE" id="PS50113">
    <property type="entry name" value="PAC"/>
    <property type="match status" value="2"/>
</dbReference>
<keyword evidence="10 13" id="KW-1133">Transmembrane helix</keyword>
<dbReference type="InterPro" id="IPR001610">
    <property type="entry name" value="PAC"/>
</dbReference>
<dbReference type="Pfam" id="PF02518">
    <property type="entry name" value="HATPase_c"/>
    <property type="match status" value="1"/>
</dbReference>
<accession>A0A1F5SCG6</accession>
<feature type="domain" description="PAC" evidence="16">
    <location>
        <begin position="228"/>
        <end position="284"/>
    </location>
</feature>
<dbReference type="InterPro" id="IPR003594">
    <property type="entry name" value="HATPase_dom"/>
</dbReference>
<dbReference type="InterPro" id="IPR004358">
    <property type="entry name" value="Sig_transdc_His_kin-like_C"/>
</dbReference>
<dbReference type="EMBL" id="MFFW01000019">
    <property type="protein sequence ID" value="OGF24415.1"/>
    <property type="molecule type" value="Genomic_DNA"/>
</dbReference>
<dbReference type="InterPro" id="IPR000014">
    <property type="entry name" value="PAS"/>
</dbReference>
<dbReference type="InterPro" id="IPR000700">
    <property type="entry name" value="PAS-assoc_C"/>
</dbReference>
<protein>
    <recommendedName>
        <fullName evidence="3">histidine kinase</fullName>
        <ecNumber evidence="3">2.7.13.3</ecNumber>
    </recommendedName>
</protein>
<evidence type="ECO:0000256" key="9">
    <source>
        <dbReference type="ARBA" id="ARBA00022840"/>
    </source>
</evidence>
<dbReference type="CDD" id="cd00075">
    <property type="entry name" value="HATPase"/>
    <property type="match status" value="1"/>
</dbReference>
<dbReference type="SMART" id="SM00086">
    <property type="entry name" value="PAC"/>
    <property type="match status" value="2"/>
</dbReference>
<feature type="domain" description="PAS" evidence="15">
    <location>
        <begin position="415"/>
        <end position="470"/>
    </location>
</feature>
<dbReference type="CDD" id="cd00130">
    <property type="entry name" value="PAS"/>
    <property type="match status" value="2"/>
</dbReference>
<dbReference type="Pfam" id="PF08448">
    <property type="entry name" value="PAS_4"/>
    <property type="match status" value="1"/>
</dbReference>
<keyword evidence="9" id="KW-0067">ATP-binding</keyword>
<dbReference type="Gene3D" id="2.10.70.100">
    <property type="match status" value="1"/>
</dbReference>
<dbReference type="PANTHER" id="PTHR43304:SF1">
    <property type="entry name" value="PAC DOMAIN-CONTAINING PROTEIN"/>
    <property type="match status" value="1"/>
</dbReference>
<dbReference type="SUPFAM" id="SSF55874">
    <property type="entry name" value="ATPase domain of HSP90 chaperone/DNA topoisomerase II/histidine kinase"/>
    <property type="match status" value="1"/>
</dbReference>